<dbReference type="EMBL" id="KB008164">
    <property type="protein sequence ID" value="ELR11037.1"/>
    <property type="molecule type" value="Genomic_DNA"/>
</dbReference>
<dbReference type="InterPro" id="IPR039360">
    <property type="entry name" value="Ras_GTPase"/>
</dbReference>
<keyword evidence="1" id="KW-0343">GTPase activation</keyword>
<feature type="domain" description="Ras-GAP" evidence="5">
    <location>
        <begin position="24"/>
        <end position="203"/>
    </location>
</feature>
<gene>
    <name evidence="6" type="ORF">ACA1_048370</name>
</gene>
<protein>
    <submittedName>
        <fullName evidence="6">GTPaseactivator protein</fullName>
    </submittedName>
</protein>
<dbReference type="Gene3D" id="1.10.506.10">
    <property type="entry name" value="GTPase Activation - p120gap, domain 1"/>
    <property type="match status" value="1"/>
</dbReference>
<feature type="compositionally biased region" description="Low complexity" evidence="3">
    <location>
        <begin position="394"/>
        <end position="405"/>
    </location>
</feature>
<proteinExistence type="predicted"/>
<evidence type="ECO:0000259" key="5">
    <source>
        <dbReference type="PROSITE" id="PS50018"/>
    </source>
</evidence>
<feature type="region of interest" description="Disordered" evidence="3">
    <location>
        <begin position="307"/>
        <end position="410"/>
    </location>
</feature>
<feature type="compositionally biased region" description="Low complexity" evidence="3">
    <location>
        <begin position="645"/>
        <end position="654"/>
    </location>
</feature>
<dbReference type="Pfam" id="PF00616">
    <property type="entry name" value="RasGAP"/>
    <property type="match status" value="1"/>
</dbReference>
<keyword evidence="4" id="KW-0472">Membrane</keyword>
<name>L8GDA8_ACACF</name>
<evidence type="ECO:0000256" key="2">
    <source>
        <dbReference type="SAM" id="Coils"/>
    </source>
</evidence>
<dbReference type="PANTHER" id="PTHR10194">
    <property type="entry name" value="RAS GTPASE-ACTIVATING PROTEINS"/>
    <property type="match status" value="1"/>
</dbReference>
<evidence type="ECO:0000256" key="1">
    <source>
        <dbReference type="ARBA" id="ARBA00022468"/>
    </source>
</evidence>
<sequence length="771" mass="82578">MDKITRAAVEYFVAAEPQDPNHPLLLRLLNALVFSEITDTEDPTTLFRSNTNGSKMLSACLRICGTPYLKNAIGPTIARVCRDTPAVEIDPERASSPDEAAANVTNLYALCEAFLVAILSSVDSCPTFIRRIFAHLQEAATSRFPDNKQITVSYSIVGGFIFLRFFCSAIFSPFGFGVAAEQPKPEAMRAFVLVSKVLQMIANGLSFSDKTSEAYMRDMNPFLDAHQSDVVAFFRAVATVPEGEQAAADVTVSDGEIVAPAAALAATDALHAGLHKYSAALATALGSDADAGAALAAFLAAFPPPARPPAGGAKSASSSPSVSPVITERAEPSPIKKKGGLGFAGAAGKRATTIMSTLRGGHDKQKEKEEKKEREREREKELHQQKEDEGGGHSSSPPHTPTLLSARRKEEGGTLHDLKALLVQLREIKSAVEKEISGVEQQILDIISGQVPAESVTLSASTLALLAASKPQPPPAPVAMTPEATSAALSEKERRRAEKERERREKEEREREKREKREREKEEKKEERRSRRLSMDAQSANVLKRRTVNLNSDEFSKDFAKFTEAFGGAMKFNGSRSSGSRASGGVSRTGSRSGSGSGNDIARPNALAASDAAGSADPLDTLAAAEPSPLKSVSAPVLEPPQPQQPQATPPTEQDALSFYAGGAEKRGSPLGHRASLAVSGFGAEKRLVSPGGLDRVRKARAVLEHFLAFVLVPLHVGKDVDVPEQSVDVLLPLLLFVVFVDVSDLHALALRLRLLCGLLGLALIDHRCRR</sequence>
<feature type="coiled-coil region" evidence="2">
    <location>
        <begin position="415"/>
        <end position="442"/>
    </location>
</feature>
<dbReference type="SUPFAM" id="SSF48350">
    <property type="entry name" value="GTPase activation domain, GAP"/>
    <property type="match status" value="1"/>
</dbReference>
<dbReference type="GeneID" id="14911474"/>
<accession>L8GDA8</accession>
<evidence type="ECO:0000313" key="7">
    <source>
        <dbReference type="Proteomes" id="UP000011083"/>
    </source>
</evidence>
<dbReference type="AlphaFoldDB" id="L8GDA8"/>
<dbReference type="CDD" id="cd04519">
    <property type="entry name" value="RasGAP"/>
    <property type="match status" value="1"/>
</dbReference>
<dbReference type="InterPro" id="IPR008936">
    <property type="entry name" value="Rho_GTPase_activation_prot"/>
</dbReference>
<feature type="region of interest" description="Disordered" evidence="3">
    <location>
        <begin position="470"/>
        <end position="555"/>
    </location>
</feature>
<feature type="compositionally biased region" description="Basic and acidic residues" evidence="3">
    <location>
        <begin position="490"/>
        <end position="529"/>
    </location>
</feature>
<dbReference type="PANTHER" id="PTHR10194:SF60">
    <property type="entry name" value="RAS GTPASE-ACTIVATING PROTEIN RASKOL"/>
    <property type="match status" value="1"/>
</dbReference>
<feature type="region of interest" description="Disordered" evidence="3">
    <location>
        <begin position="569"/>
        <end position="603"/>
    </location>
</feature>
<feature type="compositionally biased region" description="Low complexity" evidence="3">
    <location>
        <begin position="309"/>
        <end position="324"/>
    </location>
</feature>
<evidence type="ECO:0000256" key="4">
    <source>
        <dbReference type="SAM" id="Phobius"/>
    </source>
</evidence>
<reference evidence="6 7" key="1">
    <citation type="journal article" date="2013" name="Genome Biol.">
        <title>Genome of Acanthamoeba castellanii highlights extensive lateral gene transfer and early evolution of tyrosine kinase signaling.</title>
        <authorList>
            <person name="Clarke M."/>
            <person name="Lohan A.J."/>
            <person name="Liu B."/>
            <person name="Lagkouvardos I."/>
            <person name="Roy S."/>
            <person name="Zafar N."/>
            <person name="Bertelli C."/>
            <person name="Schilde C."/>
            <person name="Kianianmomeni A."/>
            <person name="Burglin T.R."/>
            <person name="Frech C."/>
            <person name="Turcotte B."/>
            <person name="Kopec K.O."/>
            <person name="Synnott J.M."/>
            <person name="Choo C."/>
            <person name="Paponov I."/>
            <person name="Finkler A."/>
            <person name="Soon Heng Tan C."/>
            <person name="Hutchins A.P."/>
            <person name="Weinmeier T."/>
            <person name="Rattei T."/>
            <person name="Chu J.S."/>
            <person name="Gimenez G."/>
            <person name="Irimia M."/>
            <person name="Rigden D.J."/>
            <person name="Fitzpatrick D.A."/>
            <person name="Lorenzo-Morales J."/>
            <person name="Bateman A."/>
            <person name="Chiu C.H."/>
            <person name="Tang P."/>
            <person name="Hegemann P."/>
            <person name="Fromm H."/>
            <person name="Raoult D."/>
            <person name="Greub G."/>
            <person name="Miranda-Saavedra D."/>
            <person name="Chen N."/>
            <person name="Nash P."/>
            <person name="Ginger M.L."/>
            <person name="Horn M."/>
            <person name="Schaap P."/>
            <person name="Caler L."/>
            <person name="Loftus B."/>
        </authorList>
    </citation>
    <scope>NUCLEOTIDE SEQUENCE [LARGE SCALE GENOMIC DNA]</scope>
    <source>
        <strain evidence="6 7">Neff</strain>
    </source>
</reference>
<dbReference type="SMART" id="SM00323">
    <property type="entry name" value="RasGAP"/>
    <property type="match status" value="1"/>
</dbReference>
<keyword evidence="2" id="KW-0175">Coiled coil</keyword>
<dbReference type="RefSeq" id="XP_004333050.1">
    <property type="nucleotide sequence ID" value="XM_004333002.1"/>
</dbReference>
<feature type="transmembrane region" description="Helical" evidence="4">
    <location>
        <begin position="152"/>
        <end position="176"/>
    </location>
</feature>
<evidence type="ECO:0000313" key="6">
    <source>
        <dbReference type="EMBL" id="ELR11037.1"/>
    </source>
</evidence>
<keyword evidence="7" id="KW-1185">Reference proteome</keyword>
<dbReference type="GO" id="GO:0005096">
    <property type="term" value="F:GTPase activator activity"/>
    <property type="evidence" value="ECO:0007669"/>
    <property type="project" value="UniProtKB-KW"/>
</dbReference>
<keyword evidence="4" id="KW-1133">Transmembrane helix</keyword>
<feature type="region of interest" description="Disordered" evidence="3">
    <location>
        <begin position="632"/>
        <end position="654"/>
    </location>
</feature>
<feature type="compositionally biased region" description="Basic and acidic residues" evidence="3">
    <location>
        <begin position="360"/>
        <end position="391"/>
    </location>
</feature>
<dbReference type="PROSITE" id="PS50018">
    <property type="entry name" value="RAS_GTPASE_ACTIV_2"/>
    <property type="match status" value="1"/>
</dbReference>
<dbReference type="KEGG" id="acan:ACA1_048370"/>
<evidence type="ECO:0000256" key="3">
    <source>
        <dbReference type="SAM" id="MobiDB-lite"/>
    </source>
</evidence>
<keyword evidence="4" id="KW-0812">Transmembrane</keyword>
<dbReference type="InterPro" id="IPR001936">
    <property type="entry name" value="RasGAP_dom"/>
</dbReference>
<organism evidence="6 7">
    <name type="scientific">Acanthamoeba castellanii (strain ATCC 30010 / Neff)</name>
    <dbReference type="NCBI Taxonomy" id="1257118"/>
    <lineage>
        <taxon>Eukaryota</taxon>
        <taxon>Amoebozoa</taxon>
        <taxon>Discosea</taxon>
        <taxon>Longamoebia</taxon>
        <taxon>Centramoebida</taxon>
        <taxon>Acanthamoebidae</taxon>
        <taxon>Acanthamoeba</taxon>
    </lineage>
</organism>
<feature type="compositionally biased region" description="Low complexity" evidence="3">
    <location>
        <begin position="574"/>
        <end position="594"/>
    </location>
</feature>
<dbReference type="Proteomes" id="UP000011083">
    <property type="component" value="Unassembled WGS sequence"/>
</dbReference>
<dbReference type="OrthoDB" id="17673at2759"/>
<dbReference type="VEuPathDB" id="AmoebaDB:ACA1_048370"/>